<dbReference type="PANTHER" id="PTHR43857:SF1">
    <property type="entry name" value="YJGH FAMILY PROTEIN"/>
    <property type="match status" value="1"/>
</dbReference>
<dbReference type="PANTHER" id="PTHR43857">
    <property type="entry name" value="BLR7761 PROTEIN"/>
    <property type="match status" value="1"/>
</dbReference>
<accession>A0ABU3P6X9</accession>
<proteinExistence type="predicted"/>
<dbReference type="EMBL" id="JAVXZY010000001">
    <property type="protein sequence ID" value="MDT8998305.1"/>
    <property type="molecule type" value="Genomic_DNA"/>
</dbReference>
<name>A0ABU3P6X9_9BURK</name>
<dbReference type="Gene3D" id="3.30.1330.40">
    <property type="entry name" value="RutC-like"/>
    <property type="match status" value="1"/>
</dbReference>
<dbReference type="SUPFAM" id="SSF55298">
    <property type="entry name" value="YjgF-like"/>
    <property type="match status" value="1"/>
</dbReference>
<evidence type="ECO:0000313" key="1">
    <source>
        <dbReference type="EMBL" id="MDT8998305.1"/>
    </source>
</evidence>
<dbReference type="InterPro" id="IPR006175">
    <property type="entry name" value="YjgF/YER057c/UK114"/>
</dbReference>
<protein>
    <submittedName>
        <fullName evidence="1">RidA family protein</fullName>
        <ecNumber evidence="1">3.5.-.-</ecNumber>
    </submittedName>
</protein>
<dbReference type="EC" id="3.5.-.-" evidence="1"/>
<reference evidence="1" key="1">
    <citation type="submission" date="2023-09" db="EMBL/GenBank/DDBJ databases">
        <title>Paucibacter sp. APW11 Genome sequencing and assembly.</title>
        <authorList>
            <person name="Kim I."/>
        </authorList>
    </citation>
    <scope>NUCLEOTIDE SEQUENCE</scope>
    <source>
        <strain evidence="1">APW11</strain>
    </source>
</reference>
<keyword evidence="1" id="KW-0378">Hydrolase</keyword>
<dbReference type="CDD" id="cd00448">
    <property type="entry name" value="YjgF_YER057c_UK114_family"/>
    <property type="match status" value="1"/>
</dbReference>
<dbReference type="GO" id="GO:0016787">
    <property type="term" value="F:hydrolase activity"/>
    <property type="evidence" value="ECO:0007669"/>
    <property type="project" value="UniProtKB-KW"/>
</dbReference>
<evidence type="ECO:0000313" key="2">
    <source>
        <dbReference type="Proteomes" id="UP001246372"/>
    </source>
</evidence>
<dbReference type="InterPro" id="IPR035959">
    <property type="entry name" value="RutC-like_sf"/>
</dbReference>
<dbReference type="Proteomes" id="UP001246372">
    <property type="component" value="Unassembled WGS sequence"/>
</dbReference>
<comment type="caution">
    <text evidence="1">The sequence shown here is derived from an EMBL/GenBank/DDBJ whole genome shotgun (WGS) entry which is preliminary data.</text>
</comment>
<keyword evidence="2" id="KW-1185">Reference proteome</keyword>
<dbReference type="RefSeq" id="WP_315648616.1">
    <property type="nucleotide sequence ID" value="NZ_JAVXZY010000001.1"/>
</dbReference>
<dbReference type="Pfam" id="PF01042">
    <property type="entry name" value="Ribonuc_L-PSP"/>
    <property type="match status" value="1"/>
</dbReference>
<organism evidence="1 2">
    <name type="scientific">Roseateles aquae</name>
    <dbReference type="NCBI Taxonomy" id="3077235"/>
    <lineage>
        <taxon>Bacteria</taxon>
        <taxon>Pseudomonadati</taxon>
        <taxon>Pseudomonadota</taxon>
        <taxon>Betaproteobacteria</taxon>
        <taxon>Burkholderiales</taxon>
        <taxon>Sphaerotilaceae</taxon>
        <taxon>Roseateles</taxon>
    </lineage>
</organism>
<sequence>MSENKSNKQILQPADWAAPKGYANGVAATGRQIFVAGQIGWNAQCQFDSDDFVAQVRQALLNIKAVLAEAGAAPEHICRMTWYVLDKREYIARGREVGQVYREVLGREYGVAMSAVQVAALMEDRAKVEIEVTAVLG</sequence>
<gene>
    <name evidence="1" type="ORF">RQP53_03330</name>
</gene>